<gene>
    <name evidence="5" type="ORF">METZ01_LOCUS101788</name>
</gene>
<dbReference type="InterPro" id="IPR046346">
    <property type="entry name" value="Aminoacid_DH-like_N_sf"/>
</dbReference>
<dbReference type="SMART" id="SM00839">
    <property type="entry name" value="ELFV_dehydrog"/>
    <property type="match status" value="1"/>
</dbReference>
<dbReference type="InterPro" id="IPR016211">
    <property type="entry name" value="Glu/Phe/Leu/Val/Trp_DH_bac/arc"/>
</dbReference>
<evidence type="ECO:0000256" key="1">
    <source>
        <dbReference type="ARBA" id="ARBA00006382"/>
    </source>
</evidence>
<dbReference type="Pfam" id="PF00208">
    <property type="entry name" value="ELFV_dehydrog"/>
    <property type="match status" value="1"/>
</dbReference>
<dbReference type="Pfam" id="PF02812">
    <property type="entry name" value="ELFV_dehydrog_N"/>
    <property type="match status" value="1"/>
</dbReference>
<evidence type="ECO:0000256" key="2">
    <source>
        <dbReference type="ARBA" id="ARBA00023002"/>
    </source>
</evidence>
<feature type="domain" description="Glutamate/phenylalanine/leucine/valine/L-tryptophan dehydrogenase C-terminal" evidence="4">
    <location>
        <begin position="139"/>
        <end position="299"/>
    </location>
</feature>
<keyword evidence="2" id="KW-0560">Oxidoreductase</keyword>
<dbReference type="EMBL" id="UINC01011052">
    <property type="protein sequence ID" value="SVA48934.1"/>
    <property type="molecule type" value="Genomic_DNA"/>
</dbReference>
<dbReference type="PANTHER" id="PTHR42722">
    <property type="entry name" value="LEUCINE DEHYDROGENASE"/>
    <property type="match status" value="1"/>
</dbReference>
<reference evidence="5" key="1">
    <citation type="submission" date="2018-05" db="EMBL/GenBank/DDBJ databases">
        <authorList>
            <person name="Lanie J.A."/>
            <person name="Ng W.-L."/>
            <person name="Kazmierczak K.M."/>
            <person name="Andrzejewski T.M."/>
            <person name="Davidsen T.M."/>
            <person name="Wayne K.J."/>
            <person name="Tettelin H."/>
            <person name="Glass J.I."/>
            <person name="Rusch D."/>
            <person name="Podicherti R."/>
            <person name="Tsui H.-C.T."/>
            <person name="Winkler M.E."/>
        </authorList>
    </citation>
    <scope>NUCLEOTIDE SEQUENCE</scope>
</reference>
<dbReference type="InterPro" id="IPR006096">
    <property type="entry name" value="Glu/Leu/Phe/Val/Trp_DH_C"/>
</dbReference>
<comment type="similarity">
    <text evidence="1">Belongs to the Glu/Leu/Phe/Val dehydrogenases family.</text>
</comment>
<name>A0A381W8W4_9ZZZZ</name>
<evidence type="ECO:0000259" key="4">
    <source>
        <dbReference type="SMART" id="SM00839"/>
    </source>
</evidence>
<dbReference type="GO" id="GO:0016639">
    <property type="term" value="F:oxidoreductase activity, acting on the CH-NH2 group of donors, NAD or NADP as acceptor"/>
    <property type="evidence" value="ECO:0007669"/>
    <property type="project" value="InterPro"/>
</dbReference>
<evidence type="ECO:0000313" key="5">
    <source>
        <dbReference type="EMBL" id="SVA48934.1"/>
    </source>
</evidence>
<dbReference type="PRINTS" id="PR00082">
    <property type="entry name" value="GLFDHDRGNASE"/>
</dbReference>
<evidence type="ECO:0000256" key="3">
    <source>
        <dbReference type="ARBA" id="ARBA00023027"/>
    </source>
</evidence>
<dbReference type="InterPro" id="IPR006097">
    <property type="entry name" value="Glu/Leu/Phe/Val/Trp_DH_dimer"/>
</dbReference>
<organism evidence="5">
    <name type="scientific">marine metagenome</name>
    <dbReference type="NCBI Taxonomy" id="408172"/>
    <lineage>
        <taxon>unclassified sequences</taxon>
        <taxon>metagenomes</taxon>
        <taxon>ecological metagenomes</taxon>
    </lineage>
</organism>
<dbReference type="InterPro" id="IPR036291">
    <property type="entry name" value="NAD(P)-bd_dom_sf"/>
</dbReference>
<dbReference type="Gene3D" id="3.40.50.10860">
    <property type="entry name" value="Leucine Dehydrogenase, chain A, domain 1"/>
    <property type="match status" value="1"/>
</dbReference>
<dbReference type="Gene3D" id="3.40.50.720">
    <property type="entry name" value="NAD(P)-binding Rossmann-like Domain"/>
    <property type="match status" value="1"/>
</dbReference>
<dbReference type="SUPFAM" id="SSF53223">
    <property type="entry name" value="Aminoacid dehydrogenase-like, N-terminal domain"/>
    <property type="match status" value="1"/>
</dbReference>
<sequence length="301" mass="32495">MLHKEFIVDGYERTIHIEHEESGLDAFIVIHNTKLGPAIGGIRCHNYSNPEAQLDDTLRLSEGMTLKTAAAGLNHGGGKATINALKIKDRSLAYQILGQAVEELKGSYICAGDVGTTVEDLFKVKDATEYVAGISLESSLPTALGTHTSIKALLKRDGLKTKDQTFTVQGLGKVGKHLVKMLDGKIEAYDPFVADLDGVTHIEESKILQGKFYVPCALGGVLNGFSLASIKSEYVCGSANNMFGTRNDIIMAHNMGIKYVPDFITNCGGVIAVALDFENKDYKTALTTGLTKRINKILDMA</sequence>
<proteinExistence type="inferred from homology"/>
<dbReference type="GO" id="GO:0006520">
    <property type="term" value="P:amino acid metabolic process"/>
    <property type="evidence" value="ECO:0007669"/>
    <property type="project" value="InterPro"/>
</dbReference>
<dbReference type="SUPFAM" id="SSF51735">
    <property type="entry name" value="NAD(P)-binding Rossmann-fold domains"/>
    <property type="match status" value="1"/>
</dbReference>
<accession>A0A381W8W4</accession>
<dbReference type="AlphaFoldDB" id="A0A381W8W4"/>
<dbReference type="InterPro" id="IPR006095">
    <property type="entry name" value="Glu/Leu/Phe/Val/Trp_DH"/>
</dbReference>
<feature type="non-terminal residue" evidence="5">
    <location>
        <position position="301"/>
    </location>
</feature>
<keyword evidence="3" id="KW-0520">NAD</keyword>
<protein>
    <recommendedName>
        <fullName evidence="4">Glutamate/phenylalanine/leucine/valine/L-tryptophan dehydrogenase C-terminal domain-containing protein</fullName>
    </recommendedName>
</protein>
<dbReference type="PANTHER" id="PTHR42722:SF1">
    <property type="entry name" value="VALINE DEHYDROGENASE"/>
    <property type="match status" value="1"/>
</dbReference>